<keyword evidence="11" id="KW-1185">Reference proteome</keyword>
<dbReference type="InterPro" id="IPR005528">
    <property type="entry name" value="ChpA-H"/>
</dbReference>
<evidence type="ECO:0000256" key="3">
    <source>
        <dbReference type="ARBA" id="ARBA00022525"/>
    </source>
</evidence>
<name>A0A2G1XBV5_STRCJ</name>
<keyword evidence="4 8" id="KW-0732">Signal</keyword>
<evidence type="ECO:0000256" key="7">
    <source>
        <dbReference type="PROSITE-ProRule" id="PRU01232"/>
    </source>
</evidence>
<evidence type="ECO:0000256" key="5">
    <source>
        <dbReference type="ARBA" id="ARBA00022889"/>
    </source>
</evidence>
<gene>
    <name evidence="10" type="ORF">BLA24_28840</name>
</gene>
<comment type="subcellular location">
    <subcellularLocation>
        <location evidence="1">Secreted</location>
        <location evidence="1">Cell wall</location>
    </subcellularLocation>
</comment>
<evidence type="ECO:0000259" key="9">
    <source>
        <dbReference type="PROSITE" id="PS51884"/>
    </source>
</evidence>
<evidence type="ECO:0000256" key="8">
    <source>
        <dbReference type="SAM" id="SignalP"/>
    </source>
</evidence>
<evidence type="ECO:0000256" key="6">
    <source>
        <dbReference type="ARBA" id="ARBA00023087"/>
    </source>
</evidence>
<dbReference type="PROSITE" id="PS51884">
    <property type="entry name" value="CHAPLIN"/>
    <property type="match status" value="1"/>
</dbReference>
<evidence type="ECO:0000313" key="11">
    <source>
        <dbReference type="Proteomes" id="UP000222531"/>
    </source>
</evidence>
<feature type="domain" description="Chaplin" evidence="9">
    <location>
        <begin position="41"/>
        <end position="81"/>
    </location>
</feature>
<keyword evidence="5" id="KW-0130">Cell adhesion</keyword>
<organism evidence="10 11">
    <name type="scientific">Streptomyces cinnamoneus</name>
    <name type="common">Streptoverticillium cinnamoneum</name>
    <dbReference type="NCBI Taxonomy" id="53446"/>
    <lineage>
        <taxon>Bacteria</taxon>
        <taxon>Bacillati</taxon>
        <taxon>Actinomycetota</taxon>
        <taxon>Actinomycetes</taxon>
        <taxon>Kitasatosporales</taxon>
        <taxon>Streptomycetaceae</taxon>
        <taxon>Streptomyces</taxon>
        <taxon>Streptomyces cinnamoneus group</taxon>
    </lineage>
</organism>
<evidence type="ECO:0000256" key="1">
    <source>
        <dbReference type="ARBA" id="ARBA00004191"/>
    </source>
</evidence>
<accession>A0A2G1XBV5</accession>
<evidence type="ECO:0000313" key="10">
    <source>
        <dbReference type="EMBL" id="PHQ48713.1"/>
    </source>
</evidence>
<feature type="signal peptide" evidence="8">
    <location>
        <begin position="1"/>
        <end position="27"/>
    </location>
</feature>
<dbReference type="GO" id="GO:0007155">
    <property type="term" value="P:cell adhesion"/>
    <property type="evidence" value="ECO:0007669"/>
    <property type="project" value="UniProtKB-KW"/>
</dbReference>
<dbReference type="Proteomes" id="UP000222531">
    <property type="component" value="Unassembled WGS sequence"/>
</dbReference>
<proteinExistence type="predicted"/>
<comment type="caution">
    <text evidence="10">The sequence shown here is derived from an EMBL/GenBank/DDBJ whole genome shotgun (WGS) entry which is preliminary data.</text>
</comment>
<sequence length="82" mass="7887">MKNIKKAAAVTLAVGGLALAGAGAASAHGGHVGADATSKNNPGVVSGNVLQVPVEVPVNVCGNTVSVVGLFNTAHGNLCVNE</sequence>
<evidence type="ECO:0000256" key="4">
    <source>
        <dbReference type="ARBA" id="ARBA00022729"/>
    </source>
</evidence>
<dbReference type="Pfam" id="PF03777">
    <property type="entry name" value="ChpA-C"/>
    <property type="match status" value="1"/>
</dbReference>
<dbReference type="AlphaFoldDB" id="A0A2G1XBV5"/>
<dbReference type="RefSeq" id="WP_099201994.1">
    <property type="nucleotide sequence ID" value="NZ_JBIRXA010000001.1"/>
</dbReference>
<keyword evidence="3" id="KW-0964">Secreted</keyword>
<keyword evidence="6 7" id="KW-0034">Amyloid</keyword>
<protein>
    <submittedName>
        <fullName evidence="10">Chaplin</fullName>
    </submittedName>
</protein>
<reference evidence="10 11" key="1">
    <citation type="journal article" date="2017" name="Biochemistry">
        <title>Identification of the Biosynthetic Pathway for the Antibiotic Bicyclomycin.</title>
        <authorList>
            <person name="Patteson J."/>
            <person name="Cai W."/>
            <person name="Johnson R.A."/>
            <person name="Santa Maria K."/>
            <person name="Li B."/>
        </authorList>
    </citation>
    <scope>NUCLEOTIDE SEQUENCE [LARGE SCALE GENOMIC DNA]</scope>
    <source>
        <strain evidence="10 11">ATCC 21532</strain>
    </source>
</reference>
<dbReference type="EMBL" id="NHZO01000161">
    <property type="protein sequence ID" value="PHQ48713.1"/>
    <property type="molecule type" value="Genomic_DNA"/>
</dbReference>
<keyword evidence="2" id="KW-0134">Cell wall</keyword>
<evidence type="ECO:0000256" key="2">
    <source>
        <dbReference type="ARBA" id="ARBA00022512"/>
    </source>
</evidence>
<feature type="chain" id="PRO_5044380833" evidence="8">
    <location>
        <begin position="28"/>
        <end position="82"/>
    </location>
</feature>